<dbReference type="OrthoDB" id="9810528at2"/>
<accession>A0A2K2UE52</accession>
<gene>
    <name evidence="2" type="ORF">C2L71_00830</name>
</gene>
<evidence type="ECO:0000313" key="3">
    <source>
        <dbReference type="Proteomes" id="UP000236197"/>
    </source>
</evidence>
<protein>
    <submittedName>
        <fullName evidence="2">Peptidase</fullName>
    </submittedName>
</protein>
<feature type="domain" description="Phospholipase C/D" evidence="1">
    <location>
        <begin position="7"/>
        <end position="148"/>
    </location>
</feature>
<organism evidence="2 3">
    <name type="scientific">Enteroscipio rubneri</name>
    <dbReference type="NCBI Taxonomy" id="2070686"/>
    <lineage>
        <taxon>Bacteria</taxon>
        <taxon>Bacillati</taxon>
        <taxon>Actinomycetota</taxon>
        <taxon>Coriobacteriia</taxon>
        <taxon>Eggerthellales</taxon>
        <taxon>Eggerthellaceae</taxon>
        <taxon>Enteroscipio</taxon>
    </lineage>
</organism>
<reference evidence="3" key="1">
    <citation type="submission" date="2018-01" db="EMBL/GenBank/DDBJ databases">
        <title>Rubneribacter badeniensis gen. nov., sp. nov., and Colonibacter rubneri, gen. nov., sp. nov., WGS of new members of the Eggerthellaceae.</title>
        <authorList>
            <person name="Danylec N."/>
            <person name="Stoll D.A."/>
            <person name="Doetsch A."/>
            <person name="Kulling S.E."/>
            <person name="Huch M."/>
        </authorList>
    </citation>
    <scope>NUCLEOTIDE SEQUENCE [LARGE SCALE GENOMIC DNA]</scope>
    <source>
        <strain evidence="3">ResAG-96</strain>
    </source>
</reference>
<keyword evidence="3" id="KW-1185">Reference proteome</keyword>
<sequence>MPAIITHDSFGRDVYDRLFSLIGGSRDEAEAFLLGNQGPDPLFYAVLSPRLRAHNRLGSTMHDKRPNELLAAFKSSLSVLDSVERPIGRAYALGFLCHYVLDSTAHPFVFFNEYEACDAGEPGLTRADGSEVHAVIESELDELVLFKKRETTVAAFNPAEEILKASDLVLRVVSKMYVYVAVTVYGEAIPADLFATAVKDFRIAQQAFHSPRGLKRAAIGRIERLARPHSFFRAMSHRPVKLTESVFDNHEHRTWEDPFTGKARTEGFWDLYDEALRKAPPSISAFDQEGFDVEAARRITGDLNFSGQPVVALLVSVEDSEADDIPENA</sequence>
<dbReference type="Pfam" id="PF00882">
    <property type="entry name" value="Zn_dep_PLPC"/>
    <property type="match status" value="1"/>
</dbReference>
<dbReference type="Proteomes" id="UP000236197">
    <property type="component" value="Unassembled WGS sequence"/>
</dbReference>
<comment type="caution">
    <text evidence="2">The sequence shown here is derived from an EMBL/GenBank/DDBJ whole genome shotgun (WGS) entry which is preliminary data.</text>
</comment>
<dbReference type="RefSeq" id="WP_103263890.1">
    <property type="nucleotide sequence ID" value="NZ_CABMLE010000001.1"/>
</dbReference>
<name>A0A2K2UE52_9ACTN</name>
<dbReference type="EMBL" id="PPEK01000001">
    <property type="protein sequence ID" value="PNV68564.1"/>
    <property type="molecule type" value="Genomic_DNA"/>
</dbReference>
<dbReference type="AlphaFoldDB" id="A0A2K2UE52"/>
<dbReference type="InterPro" id="IPR029002">
    <property type="entry name" value="PLPC/GPLD1"/>
</dbReference>
<proteinExistence type="predicted"/>
<evidence type="ECO:0000313" key="2">
    <source>
        <dbReference type="EMBL" id="PNV68564.1"/>
    </source>
</evidence>
<evidence type="ECO:0000259" key="1">
    <source>
        <dbReference type="Pfam" id="PF00882"/>
    </source>
</evidence>